<sequence>MSAFMDSIYTLGSKIGTKIRYQGKDFSFFSGTSYLGMGEVKAFEEKITEGLRRYGISHGLSRINNVRLDIYEKFESHFALDAGAPDAIVWSSGFLAGNTAVDFLRTRHRHIWIAPGTHPAVLPSEVSIQSHSSREAWKTWCEDEAAKLPASNILILSNSVDVLHPTVHHFDWIRELPSKHEYTLLIDDSHGFGVLGEGIYGCYHLWKHLPVNFLVSGSLGKGLSMPAGIILGPKEILGKIRMTATYRGASPPPPAYLFAFLEGLDLFENQRKKLHANMSLANSLDTFGKLEHDPNFPVYGLKDVAWVDHLEKFGFIVSSFPYPTSNDPCINRIVVSAAHEVTDLERLDQVLTELFMMNQV</sequence>
<feature type="domain" description="Aminotransferase class I/classII large" evidence="3">
    <location>
        <begin position="46"/>
        <end position="347"/>
    </location>
</feature>
<dbReference type="InterPro" id="IPR050087">
    <property type="entry name" value="AON_synthase_class-II"/>
</dbReference>
<name>M7Y223_9BACT</name>
<evidence type="ECO:0000259" key="3">
    <source>
        <dbReference type="Pfam" id="PF00155"/>
    </source>
</evidence>
<dbReference type="PANTHER" id="PTHR13693">
    <property type="entry name" value="CLASS II AMINOTRANSFERASE/8-AMINO-7-OXONONANOATE SYNTHASE"/>
    <property type="match status" value="1"/>
</dbReference>
<evidence type="ECO:0000256" key="1">
    <source>
        <dbReference type="ARBA" id="ARBA00001933"/>
    </source>
</evidence>
<comment type="caution">
    <text evidence="4">The sequence shown here is derived from an EMBL/GenBank/DDBJ whole genome shotgun (WGS) entry which is preliminary data.</text>
</comment>
<organism evidence="4 5">
    <name type="scientific">Mariniradius saccharolyticus AK6</name>
    <dbReference type="NCBI Taxonomy" id="1239962"/>
    <lineage>
        <taxon>Bacteria</taxon>
        <taxon>Pseudomonadati</taxon>
        <taxon>Bacteroidota</taxon>
        <taxon>Cytophagia</taxon>
        <taxon>Cytophagales</taxon>
        <taxon>Cyclobacteriaceae</taxon>
        <taxon>Mariniradius</taxon>
    </lineage>
</organism>
<dbReference type="InterPro" id="IPR015421">
    <property type="entry name" value="PyrdxlP-dep_Trfase_major"/>
</dbReference>
<dbReference type="Gene3D" id="3.40.640.10">
    <property type="entry name" value="Type I PLP-dependent aspartate aminotransferase-like (Major domain)"/>
    <property type="match status" value="1"/>
</dbReference>
<accession>M7Y223</accession>
<dbReference type="STRING" id="1239962.C943_02408"/>
<dbReference type="GO" id="GO:0030170">
    <property type="term" value="F:pyridoxal phosphate binding"/>
    <property type="evidence" value="ECO:0007669"/>
    <property type="project" value="InterPro"/>
</dbReference>
<evidence type="ECO:0000256" key="2">
    <source>
        <dbReference type="ARBA" id="ARBA00022679"/>
    </source>
</evidence>
<dbReference type="SUPFAM" id="SSF53383">
    <property type="entry name" value="PLP-dependent transferases"/>
    <property type="match status" value="1"/>
</dbReference>
<dbReference type="Proteomes" id="UP000010953">
    <property type="component" value="Unassembled WGS sequence"/>
</dbReference>
<comment type="cofactor">
    <cofactor evidence="1">
        <name>pyridoxal 5'-phosphate</name>
        <dbReference type="ChEBI" id="CHEBI:597326"/>
    </cofactor>
</comment>
<dbReference type="AlphaFoldDB" id="M7Y223"/>
<proteinExistence type="predicted"/>
<dbReference type="EMBL" id="AMZY02000020">
    <property type="protein sequence ID" value="EMS31261.1"/>
    <property type="molecule type" value="Genomic_DNA"/>
</dbReference>
<dbReference type="Gene3D" id="3.90.1150.10">
    <property type="entry name" value="Aspartate Aminotransferase, domain 1"/>
    <property type="match status" value="1"/>
</dbReference>
<protein>
    <submittedName>
        <fullName evidence="4">8-amino-7-oxononanoate synthase</fullName>
    </submittedName>
</protein>
<evidence type="ECO:0000313" key="5">
    <source>
        <dbReference type="Proteomes" id="UP000010953"/>
    </source>
</evidence>
<dbReference type="GO" id="GO:0016740">
    <property type="term" value="F:transferase activity"/>
    <property type="evidence" value="ECO:0007669"/>
    <property type="project" value="UniProtKB-KW"/>
</dbReference>
<dbReference type="InterPro" id="IPR015422">
    <property type="entry name" value="PyrdxlP-dep_Trfase_small"/>
</dbReference>
<reference evidence="4" key="1">
    <citation type="submission" date="2013-01" db="EMBL/GenBank/DDBJ databases">
        <title>Genome assembly of Mariniradius saccharolyticus AK6.</title>
        <authorList>
            <person name="Vaidya B."/>
            <person name="Khatri I."/>
            <person name="Tanuku N.R.S."/>
            <person name="Subramanian S."/>
            <person name="Pinnaka A."/>
        </authorList>
    </citation>
    <scope>NUCLEOTIDE SEQUENCE [LARGE SCALE GENOMIC DNA]</scope>
    <source>
        <strain evidence="4">AK6</strain>
    </source>
</reference>
<dbReference type="InterPro" id="IPR015424">
    <property type="entry name" value="PyrdxlP-dep_Trfase"/>
</dbReference>
<evidence type="ECO:0000313" key="4">
    <source>
        <dbReference type="EMBL" id="EMS31261.1"/>
    </source>
</evidence>
<dbReference type="InParanoid" id="M7Y223"/>
<dbReference type="eggNOG" id="COG0156">
    <property type="taxonomic scope" value="Bacteria"/>
</dbReference>
<keyword evidence="5" id="KW-1185">Reference proteome</keyword>
<keyword evidence="2" id="KW-0808">Transferase</keyword>
<dbReference type="InterPro" id="IPR004839">
    <property type="entry name" value="Aminotransferase_I/II_large"/>
</dbReference>
<dbReference type="Pfam" id="PF00155">
    <property type="entry name" value="Aminotran_1_2"/>
    <property type="match status" value="1"/>
</dbReference>
<gene>
    <name evidence="4" type="ORF">C943_02408</name>
</gene>